<reference evidence="2 3" key="1">
    <citation type="submission" date="2019-10" db="EMBL/GenBank/DDBJ databases">
        <authorList>
            <person name="Palmer J.M."/>
        </authorList>
    </citation>
    <scope>NUCLEOTIDE SEQUENCE [LARGE SCALE GENOMIC DNA]</scope>
    <source>
        <strain evidence="2 3">TWF694</strain>
    </source>
</reference>
<protein>
    <recommendedName>
        <fullName evidence="4">DUF148 domain-containing protein</fullName>
    </recommendedName>
</protein>
<feature type="signal peptide" evidence="1">
    <location>
        <begin position="1"/>
        <end position="20"/>
    </location>
</feature>
<dbReference type="Proteomes" id="UP001365542">
    <property type="component" value="Unassembled WGS sequence"/>
</dbReference>
<dbReference type="EMBL" id="JAVHJO010000007">
    <property type="protein sequence ID" value="KAK6539052.1"/>
    <property type="molecule type" value="Genomic_DNA"/>
</dbReference>
<evidence type="ECO:0000313" key="2">
    <source>
        <dbReference type="EMBL" id="KAK6539052.1"/>
    </source>
</evidence>
<evidence type="ECO:0008006" key="4">
    <source>
        <dbReference type="Google" id="ProtNLM"/>
    </source>
</evidence>
<proteinExistence type="predicted"/>
<keyword evidence="3" id="KW-1185">Reference proteome</keyword>
<comment type="caution">
    <text evidence="2">The sequence shown here is derived from an EMBL/GenBank/DDBJ whole genome shotgun (WGS) entry which is preliminary data.</text>
</comment>
<feature type="chain" id="PRO_5043889078" description="DUF148 domain-containing protein" evidence="1">
    <location>
        <begin position="21"/>
        <end position="210"/>
    </location>
</feature>
<accession>A0AAV9XBI5</accession>
<keyword evidence="1" id="KW-0732">Signal</keyword>
<dbReference type="AlphaFoldDB" id="A0AAV9XBI5"/>
<organism evidence="2 3">
    <name type="scientific">Orbilia ellipsospora</name>
    <dbReference type="NCBI Taxonomy" id="2528407"/>
    <lineage>
        <taxon>Eukaryota</taxon>
        <taxon>Fungi</taxon>
        <taxon>Dikarya</taxon>
        <taxon>Ascomycota</taxon>
        <taxon>Pezizomycotina</taxon>
        <taxon>Orbiliomycetes</taxon>
        <taxon>Orbiliales</taxon>
        <taxon>Orbiliaceae</taxon>
        <taxon>Orbilia</taxon>
    </lineage>
</organism>
<evidence type="ECO:0000256" key="1">
    <source>
        <dbReference type="SAM" id="SignalP"/>
    </source>
</evidence>
<evidence type="ECO:0000313" key="3">
    <source>
        <dbReference type="Proteomes" id="UP001365542"/>
    </source>
</evidence>
<name>A0AAV9XBI5_9PEZI</name>
<sequence>MKVFQILSTTALALVATVKAAPQYIAARAVLVSGDQARNAFVNTFPDVIPRNITQRLSAVPKTYWDQYATMANKARDDKDMYNRVLTVTEWLLHGQIPDLNATIKKHPDWPAPPKPITGHQEKTFLLTAYFAEFLMQQKIEIIKNMPSQVWDQMADLQNRIDKTTDKNVAKGMHSQLVNALLSLMEGQAPDFAHLSTEVSPDMMGEELHP</sequence>
<gene>
    <name evidence="2" type="ORF">TWF694_010597</name>
</gene>